<comment type="caution">
    <text evidence="1">The sequence shown here is derived from an EMBL/GenBank/DDBJ whole genome shotgun (WGS) entry which is preliminary data.</text>
</comment>
<sequence length="149" mass="17276">MNVILEWNEYILPTVKEDIATRELFVERVAHPYKTAQGLNTIRDGQLPAFPPRWCPDSPLMAIWLCWPGYNPIRVTFEVHQPTRAELAKLISRQLILWAEVQAYALPHEGCGKWKLGPETELTSDVLWLIGIRYLGDNDWLVYLQFGKD</sequence>
<evidence type="ECO:0000313" key="2">
    <source>
        <dbReference type="Proteomes" id="UP000309038"/>
    </source>
</evidence>
<dbReference type="AlphaFoldDB" id="A0A4S4KCI9"/>
<organism evidence="1 2">
    <name type="scientific">Hermanssonia centrifuga</name>
    <dbReference type="NCBI Taxonomy" id="98765"/>
    <lineage>
        <taxon>Eukaryota</taxon>
        <taxon>Fungi</taxon>
        <taxon>Dikarya</taxon>
        <taxon>Basidiomycota</taxon>
        <taxon>Agaricomycotina</taxon>
        <taxon>Agaricomycetes</taxon>
        <taxon>Polyporales</taxon>
        <taxon>Meruliaceae</taxon>
        <taxon>Hermanssonia</taxon>
    </lineage>
</organism>
<evidence type="ECO:0000313" key="1">
    <source>
        <dbReference type="EMBL" id="THG95778.1"/>
    </source>
</evidence>
<keyword evidence="2" id="KW-1185">Reference proteome</keyword>
<dbReference type="Proteomes" id="UP000309038">
    <property type="component" value="Unassembled WGS sequence"/>
</dbReference>
<dbReference type="EMBL" id="SGPJ01000288">
    <property type="protein sequence ID" value="THG95778.1"/>
    <property type="molecule type" value="Genomic_DNA"/>
</dbReference>
<gene>
    <name evidence="1" type="ORF">EW026_g5937</name>
</gene>
<protein>
    <submittedName>
        <fullName evidence="1">Uncharacterized protein</fullName>
    </submittedName>
</protein>
<proteinExistence type="predicted"/>
<name>A0A4S4KCI9_9APHY</name>
<accession>A0A4S4KCI9</accession>
<reference evidence="1 2" key="1">
    <citation type="submission" date="2019-02" db="EMBL/GenBank/DDBJ databases">
        <title>Genome sequencing of the rare red list fungi Phlebia centrifuga.</title>
        <authorList>
            <person name="Buettner E."/>
            <person name="Kellner H."/>
        </authorList>
    </citation>
    <scope>NUCLEOTIDE SEQUENCE [LARGE SCALE GENOMIC DNA]</scope>
    <source>
        <strain evidence="1 2">DSM 108282</strain>
    </source>
</reference>